<dbReference type="SUPFAM" id="SSF56300">
    <property type="entry name" value="Metallo-dependent phosphatases"/>
    <property type="match status" value="1"/>
</dbReference>
<dbReference type="EMBL" id="FNUG01000001">
    <property type="protein sequence ID" value="SEE45837.1"/>
    <property type="molecule type" value="Genomic_DNA"/>
</dbReference>
<dbReference type="CDD" id="cd07381">
    <property type="entry name" value="MPP_CapA"/>
    <property type="match status" value="1"/>
</dbReference>
<sequence length="417" mass="47318">MILKQLITGKVFITFKEMNNCHMSIFKPLFLLLMIFNGFNGMAQDKKEKMEEKTMKIFLCGDVMLGRGIDQALPHSVAPVLYESYVKDARDYIRLAERENGEIELPVSYNYIWGDALEVWKENAPDLRLINLETSITTHDVPWKGKGIHYRMHPKNAEALKVAKIGHVSLANNHVLDWGRTGLKETFSTLKAAGIGFSGAGVNAKKASEPSVFSRKGGRVLVFSYGSPSSGIPYDWAAEKELSGVNFLPSLDQEQINIIKTNVKAYKEPGDLVILSLHWGGNWGYDVPSRQRNFAHNLIDEAGVDAIYGHSSHHPMGIEVYRDKLIIYGAGDFINDYEGISGHEEYRSELTLMYFPQFEKNGKLKALKMVPMRIKNLQLHRAKEREAVWLRNLLKREGRKFGSSVKMDSDHALWLVW</sequence>
<dbReference type="SMART" id="SM00854">
    <property type="entry name" value="PGA_cap"/>
    <property type="match status" value="1"/>
</dbReference>
<dbReference type="STRING" id="390640.SAMN04488034_101583"/>
<evidence type="ECO:0000259" key="3">
    <source>
        <dbReference type="SMART" id="SM00854"/>
    </source>
</evidence>
<evidence type="ECO:0000313" key="5">
    <source>
        <dbReference type="Proteomes" id="UP000199448"/>
    </source>
</evidence>
<keyword evidence="2" id="KW-0472">Membrane</keyword>
<dbReference type="InterPro" id="IPR019079">
    <property type="entry name" value="Capsule_synth_CapA"/>
</dbReference>
<keyword evidence="2" id="KW-1133">Transmembrane helix</keyword>
<dbReference type="AlphaFoldDB" id="A0A1H5J0M6"/>
<dbReference type="PANTHER" id="PTHR33393">
    <property type="entry name" value="POLYGLUTAMINE SYNTHESIS ACCESSORY PROTEIN RV0574C-RELATED"/>
    <property type="match status" value="1"/>
</dbReference>
<feature type="transmembrane region" description="Helical" evidence="2">
    <location>
        <begin position="25"/>
        <end position="43"/>
    </location>
</feature>
<protein>
    <submittedName>
        <fullName evidence="4">Poly-gamma-glutamate synthesis protein (Capsule biosynthesis protein)</fullName>
    </submittedName>
</protein>
<organism evidence="4 5">
    <name type="scientific">Salinimicrobium catena</name>
    <dbReference type="NCBI Taxonomy" id="390640"/>
    <lineage>
        <taxon>Bacteria</taxon>
        <taxon>Pseudomonadati</taxon>
        <taxon>Bacteroidota</taxon>
        <taxon>Flavobacteriia</taxon>
        <taxon>Flavobacteriales</taxon>
        <taxon>Flavobacteriaceae</taxon>
        <taxon>Salinimicrobium</taxon>
    </lineage>
</organism>
<dbReference type="InterPro" id="IPR052169">
    <property type="entry name" value="CW_Biosynth-Accessory"/>
</dbReference>
<gene>
    <name evidence="4" type="ORF">SAMN04488034_101583</name>
</gene>
<accession>A0A1H5J0M6</accession>
<evidence type="ECO:0000313" key="4">
    <source>
        <dbReference type="EMBL" id="SEE45837.1"/>
    </source>
</evidence>
<evidence type="ECO:0000256" key="1">
    <source>
        <dbReference type="ARBA" id="ARBA00005662"/>
    </source>
</evidence>
<evidence type="ECO:0000256" key="2">
    <source>
        <dbReference type="SAM" id="Phobius"/>
    </source>
</evidence>
<dbReference type="Pfam" id="PF09587">
    <property type="entry name" value="PGA_cap"/>
    <property type="match status" value="1"/>
</dbReference>
<dbReference type="InterPro" id="IPR029052">
    <property type="entry name" value="Metallo-depent_PP-like"/>
</dbReference>
<dbReference type="PANTHER" id="PTHR33393:SF11">
    <property type="entry name" value="POLYGLUTAMINE SYNTHESIS ACCESSORY PROTEIN RV0574C-RELATED"/>
    <property type="match status" value="1"/>
</dbReference>
<dbReference type="Proteomes" id="UP000199448">
    <property type="component" value="Unassembled WGS sequence"/>
</dbReference>
<reference evidence="4 5" key="1">
    <citation type="submission" date="2016-10" db="EMBL/GenBank/DDBJ databases">
        <authorList>
            <person name="de Groot N.N."/>
        </authorList>
    </citation>
    <scope>NUCLEOTIDE SEQUENCE [LARGE SCALE GENOMIC DNA]</scope>
    <source>
        <strain evidence="4 5">DSM 23553</strain>
    </source>
</reference>
<dbReference type="Gene3D" id="3.60.21.10">
    <property type="match status" value="1"/>
</dbReference>
<comment type="similarity">
    <text evidence="1">Belongs to the CapA family.</text>
</comment>
<name>A0A1H5J0M6_9FLAO</name>
<keyword evidence="5" id="KW-1185">Reference proteome</keyword>
<proteinExistence type="inferred from homology"/>
<feature type="domain" description="Capsule synthesis protein CapA" evidence="3">
    <location>
        <begin position="56"/>
        <end position="337"/>
    </location>
</feature>
<keyword evidence="2" id="KW-0812">Transmembrane</keyword>